<evidence type="ECO:0000313" key="2">
    <source>
        <dbReference type="Proteomes" id="UP000648187"/>
    </source>
</evidence>
<feature type="non-terminal residue" evidence="1">
    <location>
        <position position="72"/>
    </location>
</feature>
<dbReference type="AlphaFoldDB" id="A0A835GQY3"/>
<reference evidence="1" key="1">
    <citation type="submission" date="2020-08" db="EMBL/GenBank/DDBJ databases">
        <title>Spodoptera exigua strain:BAW_Kor-Di-RS1 Genome sequencing and assembly.</title>
        <authorList>
            <person name="Kim J."/>
            <person name="Nam H.Y."/>
            <person name="Kwon M."/>
            <person name="Choi J.H."/>
            <person name="Cho S.R."/>
            <person name="Kim G.-H."/>
        </authorList>
    </citation>
    <scope>NUCLEOTIDE SEQUENCE</scope>
    <source>
        <strain evidence="1">BAW_Kor-Di-RS1</strain>
        <tissue evidence="1">Whole-body</tissue>
    </source>
</reference>
<proteinExistence type="predicted"/>
<accession>A0A835GQY3</accession>
<sequence length="72" mass="8528">LKLYYIYIIGNIERSKEQEVTGAGVARQSLSLFQDTAARAVTLSFKVLLYSYVFYEECEDFRRGDYYDEYEE</sequence>
<comment type="caution">
    <text evidence="1">The sequence shown here is derived from an EMBL/GenBank/DDBJ whole genome shotgun (WGS) entry which is preliminary data.</text>
</comment>
<protein>
    <submittedName>
        <fullName evidence="1">Uncharacterized protein</fullName>
    </submittedName>
</protein>
<gene>
    <name evidence="1" type="ORF">HW555_000918</name>
</gene>
<keyword evidence="2" id="KW-1185">Reference proteome</keyword>
<dbReference type="EMBL" id="JACKWZ010000006">
    <property type="protein sequence ID" value="KAF9423860.1"/>
    <property type="molecule type" value="Genomic_DNA"/>
</dbReference>
<organism evidence="1 2">
    <name type="scientific">Spodoptera exigua</name>
    <name type="common">Beet armyworm</name>
    <name type="synonym">Noctua fulgens</name>
    <dbReference type="NCBI Taxonomy" id="7107"/>
    <lineage>
        <taxon>Eukaryota</taxon>
        <taxon>Metazoa</taxon>
        <taxon>Ecdysozoa</taxon>
        <taxon>Arthropoda</taxon>
        <taxon>Hexapoda</taxon>
        <taxon>Insecta</taxon>
        <taxon>Pterygota</taxon>
        <taxon>Neoptera</taxon>
        <taxon>Endopterygota</taxon>
        <taxon>Lepidoptera</taxon>
        <taxon>Glossata</taxon>
        <taxon>Ditrysia</taxon>
        <taxon>Noctuoidea</taxon>
        <taxon>Noctuidae</taxon>
        <taxon>Amphipyrinae</taxon>
        <taxon>Spodoptera</taxon>
    </lineage>
</organism>
<dbReference type="Proteomes" id="UP000648187">
    <property type="component" value="Unassembled WGS sequence"/>
</dbReference>
<evidence type="ECO:0000313" key="1">
    <source>
        <dbReference type="EMBL" id="KAF9423860.1"/>
    </source>
</evidence>
<name>A0A835GQY3_SPOEX</name>